<evidence type="ECO:0000313" key="4">
    <source>
        <dbReference type="Proteomes" id="UP000619033"/>
    </source>
</evidence>
<dbReference type="PANTHER" id="PTHR32309:SF31">
    <property type="entry name" value="CAPSULAR EXOPOLYSACCHARIDE FAMILY"/>
    <property type="match status" value="1"/>
</dbReference>
<proteinExistence type="predicted"/>
<keyword evidence="2" id="KW-0812">Transmembrane</keyword>
<feature type="coiled-coil region" evidence="1">
    <location>
        <begin position="314"/>
        <end position="365"/>
    </location>
</feature>
<feature type="transmembrane region" description="Helical" evidence="2">
    <location>
        <begin position="463"/>
        <end position="482"/>
    </location>
</feature>
<gene>
    <name evidence="3" type="ORF">JI744_18485</name>
</gene>
<sequence>MKYYLKLFLRRLPIFMLVAMVISVISFGVAVSLPPVFVSQARFLLESSQIPSALAPPTVDTPAREQLQLFEQRLINRANLLDIARRLEVLPDQGRMTPDEVFAAMRDQTTVSSSVTKDGASIMTVSFQSRSGRKAAAVMNEYMAVIQREDVESRTGRAGQTQDFFQQEVDRLNADLATISAKLIEFKTTNSDALPDGQPYRLGQQGILQERIAQSDREVSTLKTQRARLIEIFNTTGQIQGVEGVKLTPEQKQLEDLRNQLSQAQAVYAPTNPKIKVLEGQIKKMEALVAQQLGTVQSGASPLDLQLADIDSRVSALEDQKAQTQTVLDKLNDAIARTAANGVQLEALERDYSNIQGQYNAAVANLAKASTGERIETLSRGQRLTVLEQPIVPNAPAKPNRVLMAGGGTLFGILAGLGLIVLIEKLNSAPRRPEAIVRKLGITPLATLPYLQSHSEQVRKRRLSMGVTLAIMIGVPLAVWAVHTYYMPLDLLAQKVGNRFGLRW</sequence>
<name>A0A8J7SWW0_9RHOB</name>
<dbReference type="Proteomes" id="UP000619033">
    <property type="component" value="Unassembled WGS sequence"/>
</dbReference>
<keyword evidence="1" id="KW-0175">Coiled coil</keyword>
<dbReference type="InterPro" id="IPR050445">
    <property type="entry name" value="Bact_polysacc_biosynth/exp"/>
</dbReference>
<feature type="transmembrane region" description="Helical" evidence="2">
    <location>
        <begin position="402"/>
        <end position="423"/>
    </location>
</feature>
<feature type="transmembrane region" description="Helical" evidence="2">
    <location>
        <begin position="12"/>
        <end position="33"/>
    </location>
</feature>
<dbReference type="AlphaFoldDB" id="A0A8J7SWW0"/>
<dbReference type="RefSeq" id="WP_202662660.1">
    <property type="nucleotide sequence ID" value="NZ_JAESVP010000014.1"/>
</dbReference>
<keyword evidence="4" id="KW-1185">Reference proteome</keyword>
<comment type="caution">
    <text evidence="3">The sequence shown here is derived from an EMBL/GenBank/DDBJ whole genome shotgun (WGS) entry which is preliminary data.</text>
</comment>
<organism evidence="3 4">
    <name type="scientific">Fuscibacter oryzae</name>
    <dbReference type="NCBI Taxonomy" id="2803939"/>
    <lineage>
        <taxon>Bacteria</taxon>
        <taxon>Pseudomonadati</taxon>
        <taxon>Pseudomonadota</taxon>
        <taxon>Alphaproteobacteria</taxon>
        <taxon>Rhodobacterales</taxon>
        <taxon>Paracoccaceae</taxon>
        <taxon>Fuscibacter</taxon>
    </lineage>
</organism>
<accession>A0A8J7SWW0</accession>
<dbReference type="EMBL" id="JAESVP010000014">
    <property type="protein sequence ID" value="MBL4930091.1"/>
    <property type="molecule type" value="Genomic_DNA"/>
</dbReference>
<evidence type="ECO:0000256" key="2">
    <source>
        <dbReference type="SAM" id="Phobius"/>
    </source>
</evidence>
<evidence type="ECO:0000256" key="1">
    <source>
        <dbReference type="SAM" id="Coils"/>
    </source>
</evidence>
<reference evidence="3" key="1">
    <citation type="submission" date="2021-01" db="EMBL/GenBank/DDBJ databases">
        <title>Genome seq and assembly of Tabrizicola sp. KVB23.</title>
        <authorList>
            <person name="Chhetri G."/>
        </authorList>
    </citation>
    <scope>NUCLEOTIDE SEQUENCE</scope>
    <source>
        <strain evidence="3">KVB23</strain>
    </source>
</reference>
<keyword evidence="2" id="KW-0472">Membrane</keyword>
<protein>
    <submittedName>
        <fullName evidence="3">Lipopolysaccharide biosynthesis</fullName>
    </submittedName>
</protein>
<evidence type="ECO:0000313" key="3">
    <source>
        <dbReference type="EMBL" id="MBL4930091.1"/>
    </source>
</evidence>
<keyword evidence="2" id="KW-1133">Transmembrane helix</keyword>
<dbReference type="PANTHER" id="PTHR32309">
    <property type="entry name" value="TYROSINE-PROTEIN KINASE"/>
    <property type="match status" value="1"/>
</dbReference>